<dbReference type="OrthoDB" id="24670at2759"/>
<feature type="region of interest" description="Disordered" evidence="9">
    <location>
        <begin position="74"/>
        <end position="102"/>
    </location>
</feature>
<dbReference type="PRINTS" id="PR01041">
    <property type="entry name" value="TRNASYNTHMET"/>
</dbReference>
<evidence type="ECO:0000256" key="9">
    <source>
        <dbReference type="SAM" id="MobiDB-lite"/>
    </source>
</evidence>
<evidence type="ECO:0000259" key="11">
    <source>
        <dbReference type="Pfam" id="PF19303"/>
    </source>
</evidence>
<evidence type="ECO:0000256" key="6">
    <source>
        <dbReference type="ARBA" id="ARBA00023146"/>
    </source>
</evidence>
<evidence type="ECO:0000256" key="8">
    <source>
        <dbReference type="RuleBase" id="RU363039"/>
    </source>
</evidence>
<organism evidence="12 13">
    <name type="scientific">Auxenochlorella protothecoides</name>
    <name type="common">Green microalga</name>
    <name type="synonym">Chlorella protothecoides</name>
    <dbReference type="NCBI Taxonomy" id="3075"/>
    <lineage>
        <taxon>Eukaryota</taxon>
        <taxon>Viridiplantae</taxon>
        <taxon>Chlorophyta</taxon>
        <taxon>core chlorophytes</taxon>
        <taxon>Trebouxiophyceae</taxon>
        <taxon>Chlorellales</taxon>
        <taxon>Chlorellaceae</taxon>
        <taxon>Auxenochlorella</taxon>
    </lineage>
</organism>
<accession>A0A087SSD6</accession>
<gene>
    <name evidence="12" type="ORF">F751_0405</name>
</gene>
<dbReference type="GO" id="GO:0006431">
    <property type="term" value="P:methionyl-tRNA aminoacylation"/>
    <property type="evidence" value="ECO:0007669"/>
    <property type="project" value="InterPro"/>
</dbReference>
<feature type="domain" description="Methionyl/Leucyl tRNA synthetase" evidence="10">
    <location>
        <begin position="568"/>
        <end position="675"/>
    </location>
</feature>
<dbReference type="GO" id="GO:0009570">
    <property type="term" value="C:chloroplast stroma"/>
    <property type="evidence" value="ECO:0007669"/>
    <property type="project" value="TreeGrafter"/>
</dbReference>
<dbReference type="Gene3D" id="3.40.50.620">
    <property type="entry name" value="HUPs"/>
    <property type="match status" value="1"/>
</dbReference>
<evidence type="ECO:0000259" key="10">
    <source>
        <dbReference type="Pfam" id="PF09334"/>
    </source>
</evidence>
<dbReference type="PANTHER" id="PTHR43326:SF1">
    <property type="entry name" value="METHIONINE--TRNA LIGASE, MITOCHONDRIAL"/>
    <property type="match status" value="1"/>
</dbReference>
<dbReference type="Pfam" id="PF09334">
    <property type="entry name" value="tRNA-synt_1g"/>
    <property type="match status" value="3"/>
</dbReference>
<dbReference type="Gene3D" id="2.170.220.10">
    <property type="match status" value="1"/>
</dbReference>
<dbReference type="eggNOG" id="KOG0436">
    <property type="taxonomic scope" value="Eukaryota"/>
</dbReference>
<comment type="catalytic activity">
    <reaction evidence="7">
        <text>tRNA(Met) + L-methionine + ATP = L-methionyl-tRNA(Met) + AMP + diphosphate</text>
        <dbReference type="Rhea" id="RHEA:13481"/>
        <dbReference type="Rhea" id="RHEA-COMP:9667"/>
        <dbReference type="Rhea" id="RHEA-COMP:9698"/>
        <dbReference type="ChEBI" id="CHEBI:30616"/>
        <dbReference type="ChEBI" id="CHEBI:33019"/>
        <dbReference type="ChEBI" id="CHEBI:57844"/>
        <dbReference type="ChEBI" id="CHEBI:78442"/>
        <dbReference type="ChEBI" id="CHEBI:78530"/>
        <dbReference type="ChEBI" id="CHEBI:456215"/>
        <dbReference type="EC" id="6.1.1.10"/>
    </reaction>
</comment>
<dbReference type="Pfam" id="PF19303">
    <property type="entry name" value="Anticodon_3"/>
    <property type="match status" value="1"/>
</dbReference>
<dbReference type="InterPro" id="IPR023457">
    <property type="entry name" value="Met-tRNA_synth_2"/>
</dbReference>
<keyword evidence="5 8" id="KW-0648">Protein biosynthesis</keyword>
<dbReference type="InterPro" id="IPR033911">
    <property type="entry name" value="MetRS_core"/>
</dbReference>
<dbReference type="SUPFAM" id="SSF47323">
    <property type="entry name" value="Anticodon-binding domain of a subclass of class I aminoacyl-tRNA synthetases"/>
    <property type="match status" value="1"/>
</dbReference>
<evidence type="ECO:0000256" key="5">
    <source>
        <dbReference type="ARBA" id="ARBA00022917"/>
    </source>
</evidence>
<dbReference type="NCBIfam" id="TIGR00398">
    <property type="entry name" value="metG"/>
    <property type="match status" value="1"/>
</dbReference>
<evidence type="ECO:0000256" key="3">
    <source>
        <dbReference type="ARBA" id="ARBA00022741"/>
    </source>
</evidence>
<keyword evidence="4 8" id="KW-0067">ATP-binding</keyword>
<dbReference type="GO" id="GO:0005739">
    <property type="term" value="C:mitochondrion"/>
    <property type="evidence" value="ECO:0007669"/>
    <property type="project" value="UniProtKB-ARBA"/>
</dbReference>
<feature type="region of interest" description="Disordered" evidence="9">
    <location>
        <begin position="143"/>
        <end position="254"/>
    </location>
</feature>
<proteinExistence type="inferred from homology"/>
<dbReference type="Gene3D" id="1.10.730.10">
    <property type="entry name" value="Isoleucyl-tRNA Synthetase, Domain 1"/>
    <property type="match status" value="2"/>
</dbReference>
<protein>
    <recommendedName>
        <fullName evidence="1">methionine--tRNA ligase</fullName>
        <ecNumber evidence="1">6.1.1.10</ecNumber>
    </recommendedName>
</protein>
<feature type="compositionally biased region" description="Gly residues" evidence="9">
    <location>
        <begin position="87"/>
        <end position="96"/>
    </location>
</feature>
<evidence type="ECO:0000256" key="2">
    <source>
        <dbReference type="ARBA" id="ARBA00022598"/>
    </source>
</evidence>
<dbReference type="PANTHER" id="PTHR43326">
    <property type="entry name" value="METHIONYL-TRNA SYNTHETASE"/>
    <property type="match status" value="1"/>
</dbReference>
<dbReference type="FunFam" id="2.170.220.10:FF:000001">
    <property type="entry name" value="methionine--tRNA ligase, mitochondrial"/>
    <property type="match status" value="1"/>
</dbReference>
<feature type="compositionally biased region" description="Low complexity" evidence="9">
    <location>
        <begin position="820"/>
        <end position="829"/>
    </location>
</feature>
<dbReference type="EMBL" id="KL662176">
    <property type="protein sequence ID" value="KFM28640.1"/>
    <property type="molecule type" value="Genomic_DNA"/>
</dbReference>
<feature type="compositionally biased region" description="Basic residues" evidence="9">
    <location>
        <begin position="228"/>
        <end position="240"/>
    </location>
</feature>
<feature type="region of interest" description="Disordered" evidence="9">
    <location>
        <begin position="274"/>
        <end position="304"/>
    </location>
</feature>
<dbReference type="InterPro" id="IPR014758">
    <property type="entry name" value="Met-tRNA_synth"/>
</dbReference>
<feature type="domain" description="Methionyl/Leucyl tRNA synthetase" evidence="10">
    <location>
        <begin position="299"/>
        <end position="420"/>
    </location>
</feature>
<evidence type="ECO:0000313" key="12">
    <source>
        <dbReference type="EMBL" id="KFM28640.1"/>
    </source>
</evidence>
<dbReference type="InterPro" id="IPR041872">
    <property type="entry name" value="Anticodon_Met"/>
</dbReference>
<dbReference type="STRING" id="3075.A0A087SSD6"/>
<evidence type="ECO:0000256" key="1">
    <source>
        <dbReference type="ARBA" id="ARBA00012838"/>
    </source>
</evidence>
<feature type="compositionally biased region" description="Basic and acidic residues" evidence="9">
    <location>
        <begin position="74"/>
        <end position="83"/>
    </location>
</feature>
<feature type="domain" description="Methionyl-tRNA synthetase anticodon-binding" evidence="11">
    <location>
        <begin position="711"/>
        <end position="814"/>
    </location>
</feature>
<keyword evidence="3 8" id="KW-0547">Nucleotide-binding</keyword>
<feature type="region of interest" description="Disordered" evidence="9">
    <location>
        <begin position="533"/>
        <end position="560"/>
    </location>
</feature>
<dbReference type="InterPro" id="IPR015413">
    <property type="entry name" value="Methionyl/Leucyl_tRNA_Synth"/>
</dbReference>
<dbReference type="CDD" id="cd00814">
    <property type="entry name" value="MetRS_core"/>
    <property type="match status" value="1"/>
</dbReference>
<dbReference type="GeneID" id="23611796"/>
<reference evidence="12 13" key="1">
    <citation type="journal article" date="2014" name="BMC Genomics">
        <title>Oil accumulation mechanisms of the oleaginous microalga Chlorella protothecoides revealed through its genome, transcriptomes, and proteomes.</title>
        <authorList>
            <person name="Gao C."/>
            <person name="Wang Y."/>
            <person name="Shen Y."/>
            <person name="Yan D."/>
            <person name="He X."/>
            <person name="Dai J."/>
            <person name="Wu Q."/>
        </authorList>
    </citation>
    <scope>NUCLEOTIDE SEQUENCE [LARGE SCALE GENOMIC DNA]</scope>
    <source>
        <strain evidence="12 13">0710</strain>
    </source>
</reference>
<dbReference type="InterPro" id="IPR014729">
    <property type="entry name" value="Rossmann-like_a/b/a_fold"/>
</dbReference>
<evidence type="ECO:0000313" key="13">
    <source>
        <dbReference type="Proteomes" id="UP000028924"/>
    </source>
</evidence>
<keyword evidence="13" id="KW-1185">Reference proteome</keyword>
<dbReference type="GO" id="GO:0005524">
    <property type="term" value="F:ATP binding"/>
    <property type="evidence" value="ECO:0007669"/>
    <property type="project" value="UniProtKB-KW"/>
</dbReference>
<dbReference type="InterPro" id="IPR009080">
    <property type="entry name" value="tRNAsynth_Ia_anticodon-bd"/>
</dbReference>
<dbReference type="Proteomes" id="UP000028924">
    <property type="component" value="Unassembled WGS sequence"/>
</dbReference>
<keyword evidence="2 8" id="KW-0436">Ligase</keyword>
<feature type="compositionally biased region" description="Low complexity" evidence="9">
    <location>
        <begin position="202"/>
        <end position="221"/>
    </location>
</feature>
<dbReference type="RefSeq" id="XP_011401679.1">
    <property type="nucleotide sequence ID" value="XM_011403377.1"/>
</dbReference>
<name>A0A087SSD6_AUXPR</name>
<feature type="region of interest" description="Disordered" evidence="9">
    <location>
        <begin position="820"/>
        <end position="840"/>
    </location>
</feature>
<dbReference type="GO" id="GO:0004825">
    <property type="term" value="F:methionine-tRNA ligase activity"/>
    <property type="evidence" value="ECO:0007669"/>
    <property type="project" value="UniProtKB-EC"/>
</dbReference>
<feature type="non-terminal residue" evidence="12">
    <location>
        <position position="1"/>
    </location>
</feature>
<feature type="domain" description="Methionyl/Leucyl tRNA synthetase" evidence="10">
    <location>
        <begin position="429"/>
        <end position="524"/>
    </location>
</feature>
<evidence type="ECO:0000256" key="4">
    <source>
        <dbReference type="ARBA" id="ARBA00022840"/>
    </source>
</evidence>
<dbReference type="AlphaFoldDB" id="A0A087SSD6"/>
<sequence>AAFLNSSTSRWEAVYEPWPLRLEVVDVVSPLYLSDRRTNLWVTSDQHLDAAFNPASLMSFGDALAFYNTLLRPEPEPEGEPRLGRSGVLGGPGRGFGAREPGSGVLQGVQVVGEGGMGGEAVVAGLEGKSALHPGLTGAHSTPCHVAPSAMEGQGPSPANPPCALLLLQRQHTRSPPVPGPPSPYRLGVWQPSADAGPPTPSQGRRPAAGGPRRAPPAAARGRGGGPRPRHPSRRQRPGGHHVAGAPEVPDPEPERAARVLLGRRPTRRRALARLLPAQRRQREPARSPGAQAPALRAQPPHMGSAYSTISTDVFARFQARHCVGMQGRRVRFVVGTDEHGEKIAAAAAARGLEPQAHCDDIVASYTKLWADLGISYDVFVRTTQPAHAEVVAQVLERVWDNDVYKAAYSGWYCVGCEEYKDELELGPNHTCTTHQTLCQHREEDNYFFALSNYQQQLEDFLETHPDFVQPASARNEVLAWVKSGLRDFSISRSAVSWGIPVPLDPSHTVYVWFDALVGYLTALLQTPPGGVSLGATGGAPPDTARPKGETPGSPRLDDLPRHGWPAAAHIIGKDILRFHAVYWPAMLMAAGLPLPGRVFGHGFLTKDGRKMGKSLGNVLDPRALVDAYGADAVRFFFMREIAFGADGDFSEARFQATVNAGLANDLGNLLKRTLGMLHANVGDRLPCGAGEAGPHAACEAALAVSGDANLLLSELQPWTALKKAGLWLCGLCGTEEEKAAAITVLVAVLEAVRIVAVLLSPVTPSLSHAILRQLGQEAAAAGQPAWSDAAWGKLQAGTRLPPPELVFARIAREFVTEPAAGAAAAPTKGAKRKAQKVAS</sequence>
<feature type="compositionally biased region" description="Basic residues" evidence="9">
    <location>
        <begin position="830"/>
        <end position="840"/>
    </location>
</feature>
<evidence type="ECO:0000256" key="7">
    <source>
        <dbReference type="ARBA" id="ARBA00047364"/>
    </source>
</evidence>
<dbReference type="KEGG" id="apro:F751_0405"/>
<dbReference type="SUPFAM" id="SSF52374">
    <property type="entry name" value="Nucleotidylyl transferase"/>
    <property type="match status" value="1"/>
</dbReference>
<dbReference type="EC" id="6.1.1.10" evidence="1"/>
<comment type="similarity">
    <text evidence="8">Belongs to the class-I aminoacyl-tRNA synthetase family.</text>
</comment>
<keyword evidence="6 8" id="KW-0030">Aminoacyl-tRNA synthetase</keyword>